<sequence length="49" mass="6057">LTKFTYFILYKEFSIIKDLVYIFIKVIFLNYGLLKEIIFNKNKLFILKF</sequence>
<evidence type="ECO:0000313" key="3">
    <source>
        <dbReference type="Proteomes" id="UP001239213"/>
    </source>
</evidence>
<dbReference type="AlphaFoldDB" id="A0AAJ0DNJ3"/>
<dbReference type="Proteomes" id="UP001239213">
    <property type="component" value="Unassembled WGS sequence"/>
</dbReference>
<gene>
    <name evidence="2" type="ORF">CCUS01_13440</name>
</gene>
<accession>A0AAJ0DNJ3</accession>
<feature type="non-terminal residue" evidence="2">
    <location>
        <position position="1"/>
    </location>
</feature>
<proteinExistence type="predicted"/>
<keyword evidence="1" id="KW-1133">Transmembrane helix</keyword>
<name>A0AAJ0DNJ3_9PEZI</name>
<dbReference type="EMBL" id="MPDP01000016">
    <property type="protein sequence ID" value="KAK1495307.1"/>
    <property type="molecule type" value="Genomic_DNA"/>
</dbReference>
<comment type="caution">
    <text evidence="2">The sequence shown here is derived from an EMBL/GenBank/DDBJ whole genome shotgun (WGS) entry which is preliminary data.</text>
</comment>
<keyword evidence="1" id="KW-0812">Transmembrane</keyword>
<protein>
    <submittedName>
        <fullName evidence="2">Uncharacterized protein</fullName>
    </submittedName>
</protein>
<keyword evidence="1" id="KW-0472">Membrane</keyword>
<evidence type="ECO:0000313" key="2">
    <source>
        <dbReference type="EMBL" id="KAK1495307.1"/>
    </source>
</evidence>
<feature type="transmembrane region" description="Helical" evidence="1">
    <location>
        <begin position="20"/>
        <end position="39"/>
    </location>
</feature>
<keyword evidence="3" id="KW-1185">Reference proteome</keyword>
<evidence type="ECO:0000256" key="1">
    <source>
        <dbReference type="SAM" id="Phobius"/>
    </source>
</evidence>
<organism evidence="2 3">
    <name type="scientific">Colletotrichum cuscutae</name>
    <dbReference type="NCBI Taxonomy" id="1209917"/>
    <lineage>
        <taxon>Eukaryota</taxon>
        <taxon>Fungi</taxon>
        <taxon>Dikarya</taxon>
        <taxon>Ascomycota</taxon>
        <taxon>Pezizomycotina</taxon>
        <taxon>Sordariomycetes</taxon>
        <taxon>Hypocreomycetidae</taxon>
        <taxon>Glomerellales</taxon>
        <taxon>Glomerellaceae</taxon>
        <taxon>Colletotrichum</taxon>
        <taxon>Colletotrichum acutatum species complex</taxon>
    </lineage>
</organism>
<reference evidence="2" key="1">
    <citation type="submission" date="2016-11" db="EMBL/GenBank/DDBJ databases">
        <title>The genome sequence of Colletotrichum cuscutae.</title>
        <authorList>
            <person name="Baroncelli R."/>
        </authorList>
    </citation>
    <scope>NUCLEOTIDE SEQUENCE</scope>
    <source>
        <strain evidence="2">IMI 304802</strain>
    </source>
</reference>